<reference evidence="1" key="1">
    <citation type="submission" date="2024-04" db="EMBL/GenBank/DDBJ databases">
        <authorList>
            <consortium name="Molecular Ecology Group"/>
        </authorList>
    </citation>
    <scope>NUCLEOTIDE SEQUENCE</scope>
</reference>
<organism evidence="1 2">
    <name type="scientific">Lasius platythorax</name>
    <dbReference type="NCBI Taxonomy" id="488582"/>
    <lineage>
        <taxon>Eukaryota</taxon>
        <taxon>Metazoa</taxon>
        <taxon>Ecdysozoa</taxon>
        <taxon>Arthropoda</taxon>
        <taxon>Hexapoda</taxon>
        <taxon>Insecta</taxon>
        <taxon>Pterygota</taxon>
        <taxon>Neoptera</taxon>
        <taxon>Endopterygota</taxon>
        <taxon>Hymenoptera</taxon>
        <taxon>Apocrita</taxon>
        <taxon>Aculeata</taxon>
        <taxon>Formicoidea</taxon>
        <taxon>Formicidae</taxon>
        <taxon>Formicinae</taxon>
        <taxon>Lasius</taxon>
        <taxon>Lasius</taxon>
    </lineage>
</organism>
<dbReference type="Proteomes" id="UP001497644">
    <property type="component" value="Chromosome 12"/>
</dbReference>
<evidence type="ECO:0000313" key="2">
    <source>
        <dbReference type="Proteomes" id="UP001497644"/>
    </source>
</evidence>
<name>A0AAV2NBQ4_9HYME</name>
<sequence>MIANIGANEIAILGFVEANMAVRLKFSRCTSQGEEAAYSFFIHQSAEEMIGRSQQSATFRGLSTRSEFRIPVCLFGIKWLGEFRILRSAPLTISGKSVPAPLLLNHRWTKKEEESTEVR</sequence>
<proteinExistence type="predicted"/>
<dbReference type="AlphaFoldDB" id="A0AAV2NBQ4"/>
<keyword evidence="2" id="KW-1185">Reference proteome</keyword>
<evidence type="ECO:0000313" key="1">
    <source>
        <dbReference type="EMBL" id="CAL1677209.1"/>
    </source>
</evidence>
<gene>
    <name evidence="1" type="ORF">LPLAT_LOCUS3262</name>
</gene>
<dbReference type="EMBL" id="OZ034835">
    <property type="protein sequence ID" value="CAL1677209.1"/>
    <property type="molecule type" value="Genomic_DNA"/>
</dbReference>
<protein>
    <submittedName>
        <fullName evidence="1">Uncharacterized protein</fullName>
    </submittedName>
</protein>
<accession>A0AAV2NBQ4</accession>